<accession>A0A9D5BGJ6</accession>
<proteinExistence type="inferred from homology"/>
<keyword evidence="5" id="KW-0808">Transferase</keyword>
<feature type="domain" description="O-acyltransferase WSD1-like N-terminal" evidence="11">
    <location>
        <begin position="69"/>
        <end position="262"/>
    </location>
</feature>
<dbReference type="Gramene" id="Psat01G0205000-T1">
    <property type="protein sequence ID" value="KAI5443243.1"/>
    <property type="gene ID" value="KIW84_012050"/>
</dbReference>
<dbReference type="GO" id="GO:0047196">
    <property type="term" value="F:long-chain-alcohol O-fatty-acyltransferase activity"/>
    <property type="evidence" value="ECO:0007669"/>
    <property type="project" value="UniProtKB-EC"/>
</dbReference>
<evidence type="ECO:0000256" key="9">
    <source>
        <dbReference type="ARBA" id="ARBA00047604"/>
    </source>
</evidence>
<evidence type="ECO:0000313" key="14">
    <source>
        <dbReference type="Proteomes" id="UP001058974"/>
    </source>
</evidence>
<dbReference type="InterPro" id="IPR004255">
    <property type="entry name" value="O-acyltransferase_WSD1_N"/>
</dbReference>
<comment type="caution">
    <text evidence="13">The sequence shown here is derived from an EMBL/GenBank/DDBJ whole genome shotgun (WGS) entry which is preliminary data.</text>
</comment>
<dbReference type="EMBL" id="JAMSHJ010000001">
    <property type="protein sequence ID" value="KAI5443243.1"/>
    <property type="molecule type" value="Genomic_DNA"/>
</dbReference>
<dbReference type="GO" id="GO:0004144">
    <property type="term" value="F:diacylglycerol O-acyltransferase activity"/>
    <property type="evidence" value="ECO:0007669"/>
    <property type="project" value="UniProtKB-EC"/>
</dbReference>
<dbReference type="GO" id="GO:0005886">
    <property type="term" value="C:plasma membrane"/>
    <property type="evidence" value="ECO:0007669"/>
    <property type="project" value="UniProtKB-SubCell"/>
</dbReference>
<dbReference type="PANTHER" id="PTHR31650">
    <property type="entry name" value="O-ACYLTRANSFERASE (WSD1-LIKE) FAMILY PROTEIN"/>
    <property type="match status" value="1"/>
</dbReference>
<evidence type="ECO:0000256" key="6">
    <source>
        <dbReference type="ARBA" id="ARBA00022824"/>
    </source>
</evidence>
<dbReference type="GO" id="GO:0005789">
    <property type="term" value="C:endoplasmic reticulum membrane"/>
    <property type="evidence" value="ECO:0007669"/>
    <property type="project" value="UniProtKB-SubCell"/>
</dbReference>
<dbReference type="GO" id="GO:0019432">
    <property type="term" value="P:triglyceride biosynthetic process"/>
    <property type="evidence" value="ECO:0007669"/>
    <property type="project" value="TreeGrafter"/>
</dbReference>
<evidence type="ECO:0000259" key="12">
    <source>
        <dbReference type="Pfam" id="PF06974"/>
    </source>
</evidence>
<organism evidence="13 14">
    <name type="scientific">Pisum sativum</name>
    <name type="common">Garden pea</name>
    <name type="synonym">Lathyrus oleraceus</name>
    <dbReference type="NCBI Taxonomy" id="3888"/>
    <lineage>
        <taxon>Eukaryota</taxon>
        <taxon>Viridiplantae</taxon>
        <taxon>Streptophyta</taxon>
        <taxon>Embryophyta</taxon>
        <taxon>Tracheophyta</taxon>
        <taxon>Spermatophyta</taxon>
        <taxon>Magnoliopsida</taxon>
        <taxon>eudicotyledons</taxon>
        <taxon>Gunneridae</taxon>
        <taxon>Pentapetalae</taxon>
        <taxon>rosids</taxon>
        <taxon>fabids</taxon>
        <taxon>Fabales</taxon>
        <taxon>Fabaceae</taxon>
        <taxon>Papilionoideae</taxon>
        <taxon>50 kb inversion clade</taxon>
        <taxon>NPAAA clade</taxon>
        <taxon>Hologalegina</taxon>
        <taxon>IRL clade</taxon>
        <taxon>Fabeae</taxon>
        <taxon>Lathyrus</taxon>
    </lineage>
</organism>
<feature type="domain" description="O-acyltransferase WSD1 C-terminal" evidence="12">
    <location>
        <begin position="318"/>
        <end position="463"/>
    </location>
</feature>
<comment type="similarity">
    <text evidence="8">In the N-terminal section; belongs to the long-chain O-acyltransferase family.</text>
</comment>
<evidence type="ECO:0000259" key="11">
    <source>
        <dbReference type="Pfam" id="PF03007"/>
    </source>
</evidence>
<dbReference type="Gramene" id="Psat1g080320.1">
    <property type="protein sequence ID" value="Psat1g080320.1.cds"/>
    <property type="gene ID" value="Psat1g080320"/>
</dbReference>
<comment type="pathway">
    <text evidence="4">Lipid metabolism.</text>
</comment>
<dbReference type="InterPro" id="IPR045034">
    <property type="entry name" value="O-acyltransferase_WSD1-like"/>
</dbReference>
<comment type="catalytic activity">
    <reaction evidence="10">
        <text>an acyl-CoA + a 1,2-diacyl-sn-glycerol = a triacyl-sn-glycerol + CoA</text>
        <dbReference type="Rhea" id="RHEA:10868"/>
        <dbReference type="ChEBI" id="CHEBI:17815"/>
        <dbReference type="ChEBI" id="CHEBI:57287"/>
        <dbReference type="ChEBI" id="CHEBI:58342"/>
        <dbReference type="ChEBI" id="CHEBI:64615"/>
        <dbReference type="EC" id="2.3.1.20"/>
    </reaction>
</comment>
<dbReference type="Pfam" id="PF03007">
    <property type="entry name" value="WS_DGAT_cat"/>
    <property type="match status" value="1"/>
</dbReference>
<evidence type="ECO:0000256" key="7">
    <source>
        <dbReference type="ARBA" id="ARBA00023315"/>
    </source>
</evidence>
<evidence type="ECO:0000256" key="8">
    <source>
        <dbReference type="ARBA" id="ARBA00024360"/>
    </source>
</evidence>
<dbReference type="InterPro" id="IPR009721">
    <property type="entry name" value="O-acyltransferase_WSD1_C"/>
</dbReference>
<dbReference type="PANTHER" id="PTHR31650:SF34">
    <property type="entry name" value="O-ACYLTRANSFERASE WSD1-LIKE ISOFORM X1"/>
    <property type="match status" value="1"/>
</dbReference>
<evidence type="ECO:0000256" key="10">
    <source>
        <dbReference type="ARBA" id="ARBA00048109"/>
    </source>
</evidence>
<evidence type="ECO:0000256" key="2">
    <source>
        <dbReference type="ARBA" id="ARBA00004586"/>
    </source>
</evidence>
<evidence type="ECO:0000256" key="5">
    <source>
        <dbReference type="ARBA" id="ARBA00022679"/>
    </source>
</evidence>
<comment type="catalytic activity">
    <reaction evidence="9">
        <text>a long chain fatty alcohol + a fatty acyl-CoA = a long-chain alcohol wax ester + CoA</text>
        <dbReference type="Rhea" id="RHEA:38443"/>
        <dbReference type="ChEBI" id="CHEBI:17135"/>
        <dbReference type="ChEBI" id="CHEBI:57287"/>
        <dbReference type="ChEBI" id="CHEBI:77636"/>
        <dbReference type="ChEBI" id="CHEBI:235323"/>
        <dbReference type="EC" id="2.3.1.75"/>
    </reaction>
</comment>
<evidence type="ECO:0000313" key="13">
    <source>
        <dbReference type="EMBL" id="KAI5443243.1"/>
    </source>
</evidence>
<reference evidence="13 14" key="1">
    <citation type="journal article" date="2022" name="Nat. Genet.">
        <title>Improved pea reference genome and pan-genome highlight genomic features and evolutionary characteristics.</title>
        <authorList>
            <person name="Yang T."/>
            <person name="Liu R."/>
            <person name="Luo Y."/>
            <person name="Hu S."/>
            <person name="Wang D."/>
            <person name="Wang C."/>
            <person name="Pandey M.K."/>
            <person name="Ge S."/>
            <person name="Xu Q."/>
            <person name="Li N."/>
            <person name="Li G."/>
            <person name="Huang Y."/>
            <person name="Saxena R.K."/>
            <person name="Ji Y."/>
            <person name="Li M."/>
            <person name="Yan X."/>
            <person name="He Y."/>
            <person name="Liu Y."/>
            <person name="Wang X."/>
            <person name="Xiang C."/>
            <person name="Varshney R.K."/>
            <person name="Ding H."/>
            <person name="Gao S."/>
            <person name="Zong X."/>
        </authorList>
    </citation>
    <scope>NUCLEOTIDE SEQUENCE [LARGE SCALE GENOMIC DNA]</scope>
    <source>
        <strain evidence="13 14">cv. Zhongwan 6</strain>
    </source>
</reference>
<evidence type="ECO:0000256" key="1">
    <source>
        <dbReference type="ARBA" id="ARBA00004162"/>
    </source>
</evidence>
<dbReference type="OrthoDB" id="619536at2759"/>
<keyword evidence="7" id="KW-0012">Acyltransferase</keyword>
<keyword evidence="14" id="KW-1185">Reference proteome</keyword>
<evidence type="ECO:0000256" key="3">
    <source>
        <dbReference type="ARBA" id="ARBA00004771"/>
    </source>
</evidence>
<evidence type="ECO:0000256" key="4">
    <source>
        <dbReference type="ARBA" id="ARBA00005189"/>
    </source>
</evidence>
<keyword evidence="6" id="KW-0256">Endoplasmic reticulum</keyword>
<protein>
    <recommendedName>
        <fullName evidence="15">Diacylglycerol O-acyltransferase</fullName>
    </recommendedName>
</protein>
<sequence>MEGFDEEIEEPVSPTGQYLNSSSLCVSILGILESEIPIDDHQTLSLLQNMFLPINTRFSSIMVNDQNGEKKWKKVEVNLQEHVYIPKFPSTNSSLYDENLEDYMSKISMEHLPQHRPLWEIHIIKYPTKNAAGTIVFKLHHALGDGYSLMGALLSCLERYDNPSLPFTLPSSQRPKLVFNSKPFFKRSILFPSIFLSKIFNTVSDFGWSMLKSSLVEDDVTPIRSCADDIKLREITISSVNFSMDRIKEVKSRLGVSTNDVIAGLIFYGIRLYMAQMNQESSKHKSTALVLLNTRNIGGYKSIKEMVEIKKKTQSSVWGNQFAFLHVPIPELSGKNIENPIEFIWEAQKEINRKKNSLATPLTGMVLNMVKKLRGPEASARFVYNTLRNSSATISNIIGPVEQMALANHPIKGLYFMVVGPPESLTITVTSYMGKLRIAFGLEKDFIDKQKFMSCIETSLEMMITASRKISK</sequence>
<gene>
    <name evidence="13" type="ORF">KIW84_012050</name>
</gene>
<dbReference type="AlphaFoldDB" id="A0A9D5BGJ6"/>
<comment type="subcellular location">
    <subcellularLocation>
        <location evidence="1">Cell membrane</location>
        <topology evidence="1">Single-pass membrane protein</topology>
    </subcellularLocation>
    <subcellularLocation>
        <location evidence="2">Endoplasmic reticulum membrane</location>
    </subcellularLocation>
</comment>
<name>A0A9D5BGJ6_PEA</name>
<dbReference type="Proteomes" id="UP001058974">
    <property type="component" value="Chromosome 1"/>
</dbReference>
<dbReference type="Pfam" id="PF06974">
    <property type="entry name" value="WS_DGAT_C"/>
    <property type="match status" value="1"/>
</dbReference>
<comment type="pathway">
    <text evidence="3">Glycerolipid metabolism; triacylglycerol biosynthesis.</text>
</comment>
<evidence type="ECO:0008006" key="15">
    <source>
        <dbReference type="Google" id="ProtNLM"/>
    </source>
</evidence>